<feature type="region of interest" description="Disordered" evidence="1">
    <location>
        <begin position="69"/>
        <end position="139"/>
    </location>
</feature>
<accession>A0A0V0J819</accession>
<evidence type="ECO:0000256" key="1">
    <source>
        <dbReference type="SAM" id="MobiDB-lite"/>
    </source>
</evidence>
<feature type="compositionally biased region" description="Basic residues" evidence="1">
    <location>
        <begin position="108"/>
        <end position="128"/>
    </location>
</feature>
<organism evidence="2">
    <name type="scientific">Schistocephalus solidus</name>
    <name type="common">Tapeworm</name>
    <dbReference type="NCBI Taxonomy" id="70667"/>
    <lineage>
        <taxon>Eukaryota</taxon>
        <taxon>Metazoa</taxon>
        <taxon>Spiralia</taxon>
        <taxon>Lophotrochozoa</taxon>
        <taxon>Platyhelminthes</taxon>
        <taxon>Cestoda</taxon>
        <taxon>Eucestoda</taxon>
        <taxon>Diphyllobothriidea</taxon>
        <taxon>Diphyllobothriidae</taxon>
        <taxon>Schistocephalus</taxon>
    </lineage>
</organism>
<dbReference type="AlphaFoldDB" id="A0A0V0J819"/>
<feature type="compositionally biased region" description="Polar residues" evidence="1">
    <location>
        <begin position="129"/>
        <end position="139"/>
    </location>
</feature>
<sequence>MSRKPRLAVPNHLEDVTQTSNLFPGLLPRTLSAVFTEPSTDCLLEYNDDDCVSCMSVCEKTPRHHKPARVHTTSQFHQGHEARRGLRQNNGDVDNLDATSECLPDNKHQKRVKPLSRPKVISRGKSGTRRSNPCLNTSNSNVHKVTLSYTASHCPEKNVSSATSTNVKALMLDEQVRGAKFFKEIVSRNKETGATASRGHVTC</sequence>
<proteinExistence type="predicted"/>
<dbReference type="EMBL" id="GEEE01001973">
    <property type="protein sequence ID" value="JAP61252.1"/>
    <property type="molecule type" value="Transcribed_RNA"/>
</dbReference>
<protein>
    <submittedName>
        <fullName evidence="2">Uncharacterized protein</fullName>
    </submittedName>
</protein>
<name>A0A0V0J819_SCHSO</name>
<evidence type="ECO:0000313" key="2">
    <source>
        <dbReference type="EMBL" id="JAP61252.1"/>
    </source>
</evidence>
<reference evidence="2" key="1">
    <citation type="submission" date="2016-01" db="EMBL/GenBank/DDBJ databases">
        <title>Reference transcriptome for the parasite Schistocephalus solidus: insights into the molecular evolution of parasitism.</title>
        <authorList>
            <person name="Hebert F.O."/>
            <person name="Grambauer S."/>
            <person name="Barber I."/>
            <person name="Landry C.R."/>
            <person name="Aubin-Horth N."/>
        </authorList>
    </citation>
    <scope>NUCLEOTIDE SEQUENCE</scope>
</reference>
<gene>
    <name evidence="2" type="ORF">TR124866</name>
</gene>